<dbReference type="GeneID" id="132536614"/>
<dbReference type="InterPro" id="IPR046346">
    <property type="entry name" value="Aminoacid_DH-like_N_sf"/>
</dbReference>
<dbReference type="SMART" id="SM01274">
    <property type="entry name" value="malic"/>
    <property type="match status" value="1"/>
</dbReference>
<sequence length="198" mass="22210">MPVSWIQSPRKLAENIWLCGLFITNHDKGHIATMLNSWPEDDIKAVVVTDGEHTLGLGDLGCYVMGIQVGKLVLYTVCRRVNSQQCLPVMLDVGTNNQELLGDTLYIILQQESMHGEDYDQLLEEFMQAVTHKGATQATGMGYGMHCLVQFEDFTNVNAFCLLNKYQDKYCMFSDDIQVKVHTVSVSPLALFLDVEAL</sequence>
<accession>A0ABM3WVU7</accession>
<name>A0ABM3WVU7_ERIEU</name>
<evidence type="ECO:0000259" key="1">
    <source>
        <dbReference type="SMART" id="SM01274"/>
    </source>
</evidence>
<keyword evidence="2" id="KW-1185">Reference proteome</keyword>
<dbReference type="RefSeq" id="XP_060040700.1">
    <property type="nucleotide sequence ID" value="XM_060184717.1"/>
</dbReference>
<dbReference type="Proteomes" id="UP001652624">
    <property type="component" value="Unplaced"/>
</dbReference>
<feature type="domain" description="Malic enzyme N-terminal" evidence="1">
    <location>
        <begin position="1"/>
        <end position="167"/>
    </location>
</feature>
<reference evidence="3" key="1">
    <citation type="submission" date="2025-08" db="UniProtKB">
        <authorList>
            <consortium name="RefSeq"/>
        </authorList>
    </citation>
    <scope>IDENTIFICATION</scope>
</reference>
<protein>
    <submittedName>
        <fullName evidence="3">NADP-dependent malic enzyme, mitochondrial-like</fullName>
    </submittedName>
</protein>
<evidence type="ECO:0000313" key="3">
    <source>
        <dbReference type="RefSeq" id="XP_060040700.1"/>
    </source>
</evidence>
<dbReference type="PRINTS" id="PR00072">
    <property type="entry name" value="MALOXRDTASE"/>
</dbReference>
<dbReference type="PANTHER" id="PTHR23406:SF90">
    <property type="entry name" value="MALIC ENZYME-RELATED"/>
    <property type="match status" value="1"/>
</dbReference>
<dbReference type="SUPFAM" id="SSF53223">
    <property type="entry name" value="Aminoacid dehydrogenase-like, N-terminal domain"/>
    <property type="match status" value="1"/>
</dbReference>
<dbReference type="InterPro" id="IPR037062">
    <property type="entry name" value="Malic_N_dom_sf"/>
</dbReference>
<organism evidence="2 3">
    <name type="scientific">Erinaceus europaeus</name>
    <name type="common">Western European hedgehog</name>
    <dbReference type="NCBI Taxonomy" id="9365"/>
    <lineage>
        <taxon>Eukaryota</taxon>
        <taxon>Metazoa</taxon>
        <taxon>Chordata</taxon>
        <taxon>Craniata</taxon>
        <taxon>Vertebrata</taxon>
        <taxon>Euteleostomi</taxon>
        <taxon>Mammalia</taxon>
        <taxon>Eutheria</taxon>
        <taxon>Laurasiatheria</taxon>
        <taxon>Eulipotyphla</taxon>
        <taxon>Erinaceidae</taxon>
        <taxon>Erinaceinae</taxon>
        <taxon>Erinaceus</taxon>
    </lineage>
</organism>
<dbReference type="Gene3D" id="3.40.50.10380">
    <property type="entry name" value="Malic enzyme, N-terminal domain"/>
    <property type="match status" value="1"/>
</dbReference>
<gene>
    <name evidence="3" type="primary">LOC132536614</name>
</gene>
<dbReference type="InterPro" id="IPR012301">
    <property type="entry name" value="Malic_N_dom"/>
</dbReference>
<evidence type="ECO:0000313" key="2">
    <source>
        <dbReference type="Proteomes" id="UP001652624"/>
    </source>
</evidence>
<dbReference type="InterPro" id="IPR001891">
    <property type="entry name" value="Malic_OxRdtase"/>
</dbReference>
<dbReference type="Pfam" id="PF00390">
    <property type="entry name" value="malic"/>
    <property type="match status" value="1"/>
</dbReference>
<dbReference type="PANTHER" id="PTHR23406">
    <property type="entry name" value="MALIC ENZYME-RELATED"/>
    <property type="match status" value="1"/>
</dbReference>
<proteinExistence type="predicted"/>